<organism evidence="2 3">
    <name type="scientific">Cupriavidus metallidurans</name>
    <dbReference type="NCBI Taxonomy" id="119219"/>
    <lineage>
        <taxon>Bacteria</taxon>
        <taxon>Pseudomonadati</taxon>
        <taxon>Pseudomonadota</taxon>
        <taxon>Betaproteobacteria</taxon>
        <taxon>Burkholderiales</taxon>
        <taxon>Burkholderiaceae</taxon>
        <taxon>Cupriavidus</taxon>
    </lineage>
</organism>
<name>A0A132HH46_9BURK</name>
<protein>
    <submittedName>
        <fullName evidence="2">Uncharacterized protein</fullName>
    </submittedName>
</protein>
<dbReference type="OrthoDB" id="8970529at2"/>
<evidence type="ECO:0000256" key="1">
    <source>
        <dbReference type="SAM" id="MobiDB-lite"/>
    </source>
</evidence>
<evidence type="ECO:0000313" key="2">
    <source>
        <dbReference type="EMBL" id="QBP08627.1"/>
    </source>
</evidence>
<reference evidence="2 3" key="1">
    <citation type="submission" date="2019-03" db="EMBL/GenBank/DDBJ databases">
        <title>Comparative insights into the high quality Complete genome sequence of highly metal resistant Cupriavidus metallidurans strain BS1 isolated from a gold-copper mine.</title>
        <authorList>
            <person name="Mazhar H.S."/>
            <person name="Rensing C."/>
        </authorList>
    </citation>
    <scope>NUCLEOTIDE SEQUENCE [LARGE SCALE GENOMIC DNA]</scope>
    <source>
        <strain evidence="2 3">BS1</strain>
    </source>
</reference>
<gene>
    <name evidence="2" type="ORF">DDF84_002135</name>
</gene>
<feature type="compositionally biased region" description="Basic and acidic residues" evidence="1">
    <location>
        <begin position="124"/>
        <end position="148"/>
    </location>
</feature>
<evidence type="ECO:0000313" key="3">
    <source>
        <dbReference type="Proteomes" id="UP000253772"/>
    </source>
</evidence>
<dbReference type="AlphaFoldDB" id="A0A132HH46"/>
<accession>A0A132HH46</accession>
<proteinExistence type="predicted"/>
<dbReference type="OMA" id="PWAGTAW"/>
<dbReference type="RefSeq" id="WP_011515304.1">
    <property type="nucleotide sequence ID" value="NZ_CP026544.1"/>
</dbReference>
<sequence>MKALLSKLFGTGVTKTHTTRAVDPNEPFVINIYDDRVVVHRPDGQREELAWDALEKVVVRVSDRAPWAGTAWLILAGDAASQQGCVVPMTAANHEALVRRLQELPGFHQQKLDNAMRDATSGKSRTDANLWKRSEAEAQARKDEEASHDAASQH</sequence>
<dbReference type="Proteomes" id="UP000253772">
    <property type="component" value="Chromosome c1"/>
</dbReference>
<dbReference type="EMBL" id="CP037900">
    <property type="protein sequence ID" value="QBP08627.1"/>
    <property type="molecule type" value="Genomic_DNA"/>
</dbReference>
<feature type="region of interest" description="Disordered" evidence="1">
    <location>
        <begin position="113"/>
        <end position="154"/>
    </location>
</feature>